<protein>
    <recommendedName>
        <fullName evidence="8">Probable membrane transporter protein</fullName>
    </recommendedName>
</protein>
<feature type="transmembrane region" description="Helical" evidence="8">
    <location>
        <begin position="102"/>
        <end position="125"/>
    </location>
</feature>
<comment type="subcellular location">
    <subcellularLocation>
        <location evidence="1 8">Cell membrane</location>
        <topology evidence="1 8">Multi-pass membrane protein</topology>
    </subcellularLocation>
</comment>
<dbReference type="InterPro" id="IPR052017">
    <property type="entry name" value="TSUP"/>
</dbReference>
<evidence type="ECO:0000256" key="6">
    <source>
        <dbReference type="ARBA" id="ARBA00022989"/>
    </source>
</evidence>
<evidence type="ECO:0000256" key="2">
    <source>
        <dbReference type="ARBA" id="ARBA00009142"/>
    </source>
</evidence>
<dbReference type="Proteomes" id="UP001623290">
    <property type="component" value="Chromosome"/>
</dbReference>
<keyword evidence="10" id="KW-1185">Reference proteome</keyword>
<dbReference type="PANTHER" id="PTHR30269">
    <property type="entry name" value="TRANSMEMBRANE PROTEIN YFCA"/>
    <property type="match status" value="1"/>
</dbReference>
<evidence type="ECO:0000256" key="4">
    <source>
        <dbReference type="ARBA" id="ARBA00022475"/>
    </source>
</evidence>
<feature type="transmembrane region" description="Helical" evidence="8">
    <location>
        <begin position="46"/>
        <end position="64"/>
    </location>
</feature>
<feature type="transmembrane region" description="Helical" evidence="8">
    <location>
        <begin position="76"/>
        <end position="96"/>
    </location>
</feature>
<reference evidence="9 10" key="1">
    <citation type="submission" date="2023-09" db="EMBL/GenBank/DDBJ databases">
        <title>Thioclava shenzhenensis sp. nov., a multidrug resistant bacteria-antagonizing species isolated from coastal seawater.</title>
        <authorList>
            <person name="Long M."/>
        </authorList>
    </citation>
    <scope>NUCLEOTIDE SEQUENCE [LARGE SCALE GENOMIC DNA]</scope>
    <source>
        <strain evidence="9 10">FTW29</strain>
    </source>
</reference>
<dbReference type="PANTHER" id="PTHR30269:SF37">
    <property type="entry name" value="MEMBRANE TRANSPORTER PROTEIN"/>
    <property type="match status" value="1"/>
</dbReference>
<organism evidence="9 10">
    <name type="scientific">Thioclava litoralis</name>
    <dbReference type="NCBI Taxonomy" id="3076557"/>
    <lineage>
        <taxon>Bacteria</taxon>
        <taxon>Pseudomonadati</taxon>
        <taxon>Pseudomonadota</taxon>
        <taxon>Alphaproteobacteria</taxon>
        <taxon>Rhodobacterales</taxon>
        <taxon>Paracoccaceae</taxon>
        <taxon>Thioclava</taxon>
    </lineage>
</organism>
<keyword evidence="7 8" id="KW-0472">Membrane</keyword>
<dbReference type="InterPro" id="IPR002781">
    <property type="entry name" value="TM_pro_TauE-like"/>
</dbReference>
<keyword evidence="3" id="KW-0813">Transport</keyword>
<keyword evidence="5 8" id="KW-0812">Transmembrane</keyword>
<gene>
    <name evidence="9" type="ORF">RPE78_03580</name>
</gene>
<evidence type="ECO:0000313" key="9">
    <source>
        <dbReference type="EMBL" id="WRY34380.1"/>
    </source>
</evidence>
<feature type="transmembrane region" description="Helical" evidence="8">
    <location>
        <begin position="228"/>
        <end position="246"/>
    </location>
</feature>
<feature type="transmembrane region" description="Helical" evidence="8">
    <location>
        <begin position="204"/>
        <end position="222"/>
    </location>
</feature>
<sequence length="252" mass="27262">MFGMEIWQLAVAVGVAVIAGFVKGAIGFALPMIMLSAYASIFDADTALALLILPVTATNVAQALRQGWRAAWETAVQYRLHLVTLLVCIAISANFVTVLPKALGYALLGVPIILYTASEILGYGLRLHTRHAKRFEFWSSVVGGLFGGISGIWGPPLIAYLMSMKVEKTEAMRIMGVSFFAGGVMLTGAHLMTGVMNAHTFPMSALLVIPSFAGLWLGFWAHDRLNAVLFRRATLFVLLLTGINLLRKAFMG</sequence>
<dbReference type="Pfam" id="PF01925">
    <property type="entry name" value="TauE"/>
    <property type="match status" value="1"/>
</dbReference>
<evidence type="ECO:0000256" key="8">
    <source>
        <dbReference type="RuleBase" id="RU363041"/>
    </source>
</evidence>
<comment type="similarity">
    <text evidence="2 8">Belongs to the 4-toluene sulfonate uptake permease (TSUP) (TC 2.A.102) family.</text>
</comment>
<accession>A0ABZ1E2N9</accession>
<feature type="transmembrane region" description="Helical" evidence="8">
    <location>
        <begin position="137"/>
        <end position="162"/>
    </location>
</feature>
<keyword evidence="6 8" id="KW-1133">Transmembrane helix</keyword>
<evidence type="ECO:0000313" key="10">
    <source>
        <dbReference type="Proteomes" id="UP001623290"/>
    </source>
</evidence>
<evidence type="ECO:0000256" key="5">
    <source>
        <dbReference type="ARBA" id="ARBA00022692"/>
    </source>
</evidence>
<evidence type="ECO:0000256" key="3">
    <source>
        <dbReference type="ARBA" id="ARBA00022448"/>
    </source>
</evidence>
<dbReference type="EMBL" id="CP135443">
    <property type="protein sequence ID" value="WRY34380.1"/>
    <property type="molecule type" value="Genomic_DNA"/>
</dbReference>
<feature type="transmembrane region" description="Helical" evidence="8">
    <location>
        <begin position="7"/>
        <end position="34"/>
    </location>
</feature>
<name>A0ABZ1E2N9_9RHOB</name>
<evidence type="ECO:0000256" key="7">
    <source>
        <dbReference type="ARBA" id="ARBA00023136"/>
    </source>
</evidence>
<dbReference type="RefSeq" id="WP_339108129.1">
    <property type="nucleotide sequence ID" value="NZ_CP135443.1"/>
</dbReference>
<feature type="transmembrane region" description="Helical" evidence="8">
    <location>
        <begin position="174"/>
        <end position="192"/>
    </location>
</feature>
<evidence type="ECO:0000256" key="1">
    <source>
        <dbReference type="ARBA" id="ARBA00004651"/>
    </source>
</evidence>
<keyword evidence="4 8" id="KW-1003">Cell membrane</keyword>
<proteinExistence type="inferred from homology"/>